<name>A0AAW1ND02_SAPOF</name>
<dbReference type="EMBL" id="JBDFQZ010000001">
    <property type="protein sequence ID" value="KAK9756017.1"/>
    <property type="molecule type" value="Genomic_DNA"/>
</dbReference>
<evidence type="ECO:0000259" key="2">
    <source>
        <dbReference type="Pfam" id="PF09133"/>
    </source>
</evidence>
<dbReference type="InterPro" id="IPR053090">
    <property type="entry name" value="Centromere_KNL-2_homolog"/>
</dbReference>
<dbReference type="Pfam" id="PF09133">
    <property type="entry name" value="SANTA"/>
    <property type="match status" value="1"/>
</dbReference>
<comment type="caution">
    <text evidence="3">The sequence shown here is derived from an EMBL/GenBank/DDBJ whole genome shotgun (WGS) entry which is preliminary data.</text>
</comment>
<protein>
    <recommendedName>
        <fullName evidence="2">SANTA domain-containing protein</fullName>
    </recommendedName>
</protein>
<reference evidence="3" key="1">
    <citation type="submission" date="2024-03" db="EMBL/GenBank/DDBJ databases">
        <title>WGS assembly of Saponaria officinalis var. Norfolk2.</title>
        <authorList>
            <person name="Jenkins J."/>
            <person name="Shu S."/>
            <person name="Grimwood J."/>
            <person name="Barry K."/>
            <person name="Goodstein D."/>
            <person name="Schmutz J."/>
            <person name="Leebens-Mack J."/>
            <person name="Osbourn A."/>
        </authorList>
    </citation>
    <scope>NUCLEOTIDE SEQUENCE [LARGE SCALE GENOMIC DNA]</scope>
    <source>
        <strain evidence="3">JIC</strain>
    </source>
</reference>
<gene>
    <name evidence="3" type="ORF">RND81_01G067300</name>
</gene>
<accession>A0AAW1ND02</accession>
<dbReference type="PANTHER" id="PTHR35311">
    <property type="entry name" value="KINETOCHORE-ASSOCIATED PROTEIN KNL-2 HOMOLOG"/>
    <property type="match status" value="1"/>
</dbReference>
<feature type="region of interest" description="Disordered" evidence="1">
    <location>
        <begin position="240"/>
        <end position="269"/>
    </location>
</feature>
<feature type="compositionally biased region" description="Polar residues" evidence="1">
    <location>
        <begin position="240"/>
        <end position="253"/>
    </location>
</feature>
<sequence length="269" mass="30301">MEGSFSPILRKIAGEVVSKPKRRFIVPTEVCLEDWWLLKPSDGEGIAVSGRPFEIRKCDDAGTKFNIASPKRRHASREFHSTKVVKRHGSTMLETSDGFLISLCGFINKSRTQQNGFTSKFCRDFIYGFPFNWDDYTSTAQSADDELNIESFTPDILDSFNGAQLHDFVLSLTEPERDLFIEKLDNHLTLNLPAEHESDFLSPKLSHTSQHLEQCSTSLLGADYSDSGITDATKKSIQNASTDKTCFSSPTSQDSRRVTRNQSRLKTMK</sequence>
<organism evidence="3 4">
    <name type="scientific">Saponaria officinalis</name>
    <name type="common">Common soapwort</name>
    <name type="synonym">Lychnis saponaria</name>
    <dbReference type="NCBI Taxonomy" id="3572"/>
    <lineage>
        <taxon>Eukaryota</taxon>
        <taxon>Viridiplantae</taxon>
        <taxon>Streptophyta</taxon>
        <taxon>Embryophyta</taxon>
        <taxon>Tracheophyta</taxon>
        <taxon>Spermatophyta</taxon>
        <taxon>Magnoliopsida</taxon>
        <taxon>eudicotyledons</taxon>
        <taxon>Gunneridae</taxon>
        <taxon>Pentapetalae</taxon>
        <taxon>Caryophyllales</taxon>
        <taxon>Caryophyllaceae</taxon>
        <taxon>Caryophylleae</taxon>
        <taxon>Saponaria</taxon>
    </lineage>
</organism>
<evidence type="ECO:0000256" key="1">
    <source>
        <dbReference type="SAM" id="MobiDB-lite"/>
    </source>
</evidence>
<dbReference type="PANTHER" id="PTHR35311:SF1">
    <property type="entry name" value="PROTEIN EMBRYO DEFECTIVE 1674"/>
    <property type="match status" value="1"/>
</dbReference>
<feature type="compositionally biased region" description="Polar residues" evidence="1">
    <location>
        <begin position="260"/>
        <end position="269"/>
    </location>
</feature>
<feature type="domain" description="SANTA" evidence="2">
    <location>
        <begin position="30"/>
        <end position="136"/>
    </location>
</feature>
<dbReference type="Proteomes" id="UP001443914">
    <property type="component" value="Unassembled WGS sequence"/>
</dbReference>
<evidence type="ECO:0000313" key="3">
    <source>
        <dbReference type="EMBL" id="KAK9756017.1"/>
    </source>
</evidence>
<evidence type="ECO:0000313" key="4">
    <source>
        <dbReference type="Proteomes" id="UP001443914"/>
    </source>
</evidence>
<proteinExistence type="predicted"/>
<dbReference type="InterPro" id="IPR015216">
    <property type="entry name" value="SANTA"/>
</dbReference>
<keyword evidence="4" id="KW-1185">Reference proteome</keyword>
<dbReference type="AlphaFoldDB" id="A0AAW1ND02"/>